<evidence type="ECO:0000313" key="2">
    <source>
        <dbReference type="Proteomes" id="UP000267798"/>
    </source>
</evidence>
<gene>
    <name evidence="1" type="ORF">D3P09_03245</name>
</gene>
<proteinExistence type="predicted"/>
<accession>A0A3A6PW36</accession>
<dbReference type="AlphaFoldDB" id="A0A3A6PW36"/>
<keyword evidence="2" id="KW-1185">Reference proteome</keyword>
<reference evidence="1 2" key="1">
    <citation type="submission" date="2018-09" db="EMBL/GenBank/DDBJ databases">
        <title>Paenibacillus aracenensis nov. sp. isolated from a cave in southern Spain.</title>
        <authorList>
            <person name="Jurado V."/>
            <person name="Gutierrez-Patricio S."/>
            <person name="Gonzalez-Pimentel J.L."/>
            <person name="Miller A.Z."/>
            <person name="Laiz L."/>
            <person name="Saiz-Jimenez C."/>
        </authorList>
    </citation>
    <scope>NUCLEOTIDE SEQUENCE [LARGE SCALE GENOMIC DNA]</scope>
    <source>
        <strain evidence="1 2">JCM 19203</strain>
    </source>
</reference>
<evidence type="ECO:0000313" key="1">
    <source>
        <dbReference type="EMBL" id="RJX41041.1"/>
    </source>
</evidence>
<dbReference type="EMBL" id="QXQB01000001">
    <property type="protein sequence ID" value="RJX41041.1"/>
    <property type="molecule type" value="Genomic_DNA"/>
</dbReference>
<dbReference type="RefSeq" id="WP_120107151.1">
    <property type="nucleotide sequence ID" value="NZ_QXQB01000001.1"/>
</dbReference>
<dbReference type="OrthoDB" id="2838806at2"/>
<name>A0A3A6PW36_9BACL</name>
<sequence length="259" mass="30194">MVREKLSSDKVRSQFARFQQFQDANKLQMESVKSAFQAITESFQVSLPKIVIPKVEFSLNWEGFSEEFAEECRNNAKYGWCLSSEMGVAEYREIARSKDSQEVKDEKFVSMFEEEEFALYKAEKEFIISKSSEEWKILYEDCFNAFENELHRLAIPSLIMGIEHELFVISNSDMYGMRLIRKVKSDFEEGNSDSTLTYALNAPVFSVLENSLFKTIPFESERPTIINRNWVLHGRDDPTSWSKIEIYKLMTIISAIKLI</sequence>
<dbReference type="Proteomes" id="UP000267798">
    <property type="component" value="Unassembled WGS sequence"/>
</dbReference>
<protein>
    <recommendedName>
        <fullName evidence="3">DUF4209 domain-containing protein</fullName>
    </recommendedName>
</protein>
<evidence type="ECO:0008006" key="3">
    <source>
        <dbReference type="Google" id="ProtNLM"/>
    </source>
</evidence>
<comment type="caution">
    <text evidence="1">The sequence shown here is derived from an EMBL/GenBank/DDBJ whole genome shotgun (WGS) entry which is preliminary data.</text>
</comment>
<organism evidence="1 2">
    <name type="scientific">Paenibacillus pinisoli</name>
    <dbReference type="NCBI Taxonomy" id="1276110"/>
    <lineage>
        <taxon>Bacteria</taxon>
        <taxon>Bacillati</taxon>
        <taxon>Bacillota</taxon>
        <taxon>Bacilli</taxon>
        <taxon>Bacillales</taxon>
        <taxon>Paenibacillaceae</taxon>
        <taxon>Paenibacillus</taxon>
    </lineage>
</organism>